<evidence type="ECO:0000259" key="2">
    <source>
        <dbReference type="Pfam" id="PF26188"/>
    </source>
</evidence>
<dbReference type="RefSeq" id="XP_002783468.1">
    <property type="nucleotide sequence ID" value="XM_002783422.1"/>
</dbReference>
<dbReference type="PANTHER" id="PTHR21228">
    <property type="entry name" value="FAST LEU-RICH DOMAIN-CONTAINING"/>
    <property type="match status" value="1"/>
</dbReference>
<dbReference type="Pfam" id="PF26188">
    <property type="entry name" value="RESC6"/>
    <property type="match status" value="1"/>
</dbReference>
<evidence type="ECO:0000313" key="3">
    <source>
        <dbReference type="EMBL" id="EER15264.1"/>
    </source>
</evidence>
<keyword evidence="4" id="KW-1185">Reference proteome</keyword>
<dbReference type="EMBL" id="GG673648">
    <property type="protein sequence ID" value="EER15264.1"/>
    <property type="molecule type" value="Genomic_DNA"/>
</dbReference>
<reference evidence="3 4" key="1">
    <citation type="submission" date="2008-07" db="EMBL/GenBank/DDBJ databases">
        <authorList>
            <person name="El-Sayed N."/>
            <person name="Caler E."/>
            <person name="Inman J."/>
            <person name="Amedeo P."/>
            <person name="Hass B."/>
            <person name="Wortman J."/>
        </authorList>
    </citation>
    <scope>NUCLEOTIDE SEQUENCE [LARGE SCALE GENOMIC DNA]</scope>
    <source>
        <strain evidence="4">ATCC 50983 / TXsc</strain>
    </source>
</reference>
<dbReference type="InterPro" id="IPR058917">
    <property type="entry name" value="RESC6_dom"/>
</dbReference>
<dbReference type="GO" id="GO:0005759">
    <property type="term" value="C:mitochondrial matrix"/>
    <property type="evidence" value="ECO:0007669"/>
    <property type="project" value="TreeGrafter"/>
</dbReference>
<dbReference type="GO" id="GO:0035770">
    <property type="term" value="C:ribonucleoprotein granule"/>
    <property type="evidence" value="ECO:0007669"/>
    <property type="project" value="TreeGrafter"/>
</dbReference>
<dbReference type="OrthoDB" id="442505at2759"/>
<feature type="compositionally biased region" description="Polar residues" evidence="1">
    <location>
        <begin position="70"/>
        <end position="80"/>
    </location>
</feature>
<sequence length="389" mass="43339">MIFDTTDLVYYLISIPLTLLLCRLLVPSLTTTRTPSLRVPEVDVVVESRTNTGSNSVKESVETAREHQPASENTVTETNDNTARVNEIAAAIGGTSRVEESEEKAMHAQVPPIEVENKSIRKNTVEQQQHVVTRNSGEVTAQEGGAPGLVSYNGTVVTRHNYNQPTPNEFEIQKSILVAANARSVKGLLEIVDTHVTQLNSVNVSTLIHRLASITQNHEQSQKALTRDHRMKKVLRRAVELARISSCQSLSNISWAVGKLQLSDEKEVVEAIVGAAKTRLEHFRPQNFSNMLYGLSRVNHYDKALMEMVAKRVLGTIHNFKPQEVSNLLYAYGRLNCFHEELLKEICDCVAILTPHYDGHGIGNIMCSLARLNYPDKKLMDIFEMASSN</sequence>
<evidence type="ECO:0000313" key="4">
    <source>
        <dbReference type="Proteomes" id="UP000007800"/>
    </source>
</evidence>
<dbReference type="GeneID" id="9045992"/>
<evidence type="ECO:0000256" key="1">
    <source>
        <dbReference type="SAM" id="MobiDB-lite"/>
    </source>
</evidence>
<feature type="compositionally biased region" description="Basic and acidic residues" evidence="1">
    <location>
        <begin position="59"/>
        <end position="69"/>
    </location>
</feature>
<dbReference type="AlphaFoldDB" id="C5KK06"/>
<dbReference type="InParanoid" id="C5KK06"/>
<accession>C5KK06</accession>
<name>C5KK06_PERM5</name>
<proteinExistence type="predicted"/>
<feature type="domain" description="RNA-editing substrate-binding complex 6 protein" evidence="2">
    <location>
        <begin position="198"/>
        <end position="376"/>
    </location>
</feature>
<organism evidence="4">
    <name type="scientific">Perkinsus marinus (strain ATCC 50983 / TXsc)</name>
    <dbReference type="NCBI Taxonomy" id="423536"/>
    <lineage>
        <taxon>Eukaryota</taxon>
        <taxon>Sar</taxon>
        <taxon>Alveolata</taxon>
        <taxon>Perkinsozoa</taxon>
        <taxon>Perkinsea</taxon>
        <taxon>Perkinsida</taxon>
        <taxon>Perkinsidae</taxon>
        <taxon>Perkinsus</taxon>
    </lineage>
</organism>
<feature type="region of interest" description="Disordered" evidence="1">
    <location>
        <begin position="50"/>
        <end position="80"/>
    </location>
</feature>
<gene>
    <name evidence="3" type="ORF">Pmar_PMAR006996</name>
</gene>
<dbReference type="PANTHER" id="PTHR21228:SF40">
    <property type="entry name" value="LD45607P"/>
    <property type="match status" value="1"/>
</dbReference>
<dbReference type="GO" id="GO:0044528">
    <property type="term" value="P:regulation of mitochondrial mRNA stability"/>
    <property type="evidence" value="ECO:0007669"/>
    <property type="project" value="TreeGrafter"/>
</dbReference>
<dbReference type="GO" id="GO:0003723">
    <property type="term" value="F:RNA binding"/>
    <property type="evidence" value="ECO:0007669"/>
    <property type="project" value="TreeGrafter"/>
</dbReference>
<dbReference type="Proteomes" id="UP000007800">
    <property type="component" value="Unassembled WGS sequence"/>
</dbReference>
<dbReference type="GO" id="GO:0000963">
    <property type="term" value="P:mitochondrial RNA processing"/>
    <property type="evidence" value="ECO:0007669"/>
    <property type="project" value="TreeGrafter"/>
</dbReference>
<dbReference type="InterPro" id="IPR050870">
    <property type="entry name" value="FAST_kinase"/>
</dbReference>
<protein>
    <recommendedName>
        <fullName evidence="2">RNA-editing substrate-binding complex 6 protein domain-containing protein</fullName>
    </recommendedName>
</protein>